<comment type="caution">
    <text evidence="1">The sequence shown here is derived from an EMBL/GenBank/DDBJ whole genome shotgun (WGS) entry which is preliminary data.</text>
</comment>
<organism evidence="1 2">
    <name type="scientific">Phytobacter palmae</name>
    <dbReference type="NCBI Taxonomy" id="1855371"/>
    <lineage>
        <taxon>Bacteria</taxon>
        <taxon>Pseudomonadati</taxon>
        <taxon>Pseudomonadota</taxon>
        <taxon>Gammaproteobacteria</taxon>
        <taxon>Enterobacterales</taxon>
        <taxon>Enterobacteriaceae</taxon>
        <taxon>Phytobacter</taxon>
    </lineage>
</organism>
<evidence type="ECO:0000313" key="1">
    <source>
        <dbReference type="EMBL" id="MEN0581530.1"/>
    </source>
</evidence>
<keyword evidence="2" id="KW-1185">Reference proteome</keyword>
<protein>
    <recommendedName>
        <fullName evidence="3">XRE family transcriptional regulator</fullName>
    </recommendedName>
</protein>
<name>A0ABU9VAR1_9ENTR</name>
<dbReference type="EMBL" id="JBCIVJ010000023">
    <property type="protein sequence ID" value="MEN0581530.1"/>
    <property type="molecule type" value="Genomic_DNA"/>
</dbReference>
<proteinExistence type="predicted"/>
<accession>A0ABU9VAR1</accession>
<evidence type="ECO:0000313" key="2">
    <source>
        <dbReference type="Proteomes" id="UP001411173"/>
    </source>
</evidence>
<dbReference type="RefSeq" id="WP_343194670.1">
    <property type="nucleotide sequence ID" value="NZ_JBCIVJ010000023.1"/>
</dbReference>
<gene>
    <name evidence="1" type="ORF">AAIG39_21360</name>
</gene>
<reference evidence="1 2" key="1">
    <citation type="submission" date="2024-02" db="EMBL/GenBank/DDBJ databases">
        <title>Whole genome of MDR Enterobacteriaceae from southern Thailand.</title>
        <authorList>
            <person name="Surachat K."/>
        </authorList>
    </citation>
    <scope>NUCLEOTIDE SEQUENCE [LARGE SCALE GENOMIC DNA]</scope>
    <source>
        <strain evidence="1 2">PSU_29</strain>
    </source>
</reference>
<sequence length="107" mass="11913">MSKVNVFELLTLIKAANGDPSAMTDAIWEAGYRQPERTAEEAAKITISVFFYCNSLGMPKDFWPRDYDSVLQNELMKAVLGEDDELHEAEPAAIAKNVIRAGFTKTV</sequence>
<dbReference type="Proteomes" id="UP001411173">
    <property type="component" value="Unassembled WGS sequence"/>
</dbReference>
<evidence type="ECO:0008006" key="3">
    <source>
        <dbReference type="Google" id="ProtNLM"/>
    </source>
</evidence>